<comment type="caution">
    <text evidence="2">The sequence shown here is derived from an EMBL/GenBank/DDBJ whole genome shotgun (WGS) entry which is preliminary data.</text>
</comment>
<evidence type="ECO:0000256" key="1">
    <source>
        <dbReference type="SAM" id="MobiDB-lite"/>
    </source>
</evidence>
<evidence type="ECO:0000313" key="3">
    <source>
        <dbReference type="Proteomes" id="UP001066276"/>
    </source>
</evidence>
<name>A0AAV7SGC6_PLEWA</name>
<feature type="region of interest" description="Disordered" evidence="1">
    <location>
        <begin position="1"/>
        <end position="29"/>
    </location>
</feature>
<feature type="region of interest" description="Disordered" evidence="1">
    <location>
        <begin position="120"/>
        <end position="142"/>
    </location>
</feature>
<dbReference type="EMBL" id="JANPWB010000008">
    <property type="protein sequence ID" value="KAJ1163120.1"/>
    <property type="molecule type" value="Genomic_DNA"/>
</dbReference>
<accession>A0AAV7SGC6</accession>
<sequence length="206" mass="23532">MEEPAQGECEDGSSARRPGQPIHTRQSHHVPGGAWLNEVWWMSTRLVPEDTGKEKIAGSGVVDVHTSCPRGYRKRKNSRSRFQVSSLLKGETKEIRLSIFERLVKRTILEERRGALKTDATRRHQWTSMTEEVQESKDTDNRKSSMGAVAMSQLPPFLNDLGEPHLPWEQWIKLFEWYLIAIGGEKLSLVSKQHILLHNLGIEGRN</sequence>
<proteinExistence type="predicted"/>
<gene>
    <name evidence="2" type="ORF">NDU88_003583</name>
</gene>
<organism evidence="2 3">
    <name type="scientific">Pleurodeles waltl</name>
    <name type="common">Iberian ribbed newt</name>
    <dbReference type="NCBI Taxonomy" id="8319"/>
    <lineage>
        <taxon>Eukaryota</taxon>
        <taxon>Metazoa</taxon>
        <taxon>Chordata</taxon>
        <taxon>Craniata</taxon>
        <taxon>Vertebrata</taxon>
        <taxon>Euteleostomi</taxon>
        <taxon>Amphibia</taxon>
        <taxon>Batrachia</taxon>
        <taxon>Caudata</taxon>
        <taxon>Salamandroidea</taxon>
        <taxon>Salamandridae</taxon>
        <taxon>Pleurodelinae</taxon>
        <taxon>Pleurodeles</taxon>
    </lineage>
</organism>
<keyword evidence="3" id="KW-1185">Reference proteome</keyword>
<dbReference type="AlphaFoldDB" id="A0AAV7SGC6"/>
<evidence type="ECO:0000313" key="2">
    <source>
        <dbReference type="EMBL" id="KAJ1163120.1"/>
    </source>
</evidence>
<reference evidence="2" key="1">
    <citation type="journal article" date="2022" name="bioRxiv">
        <title>Sequencing and chromosome-scale assembly of the giantPleurodeles waltlgenome.</title>
        <authorList>
            <person name="Brown T."/>
            <person name="Elewa A."/>
            <person name="Iarovenko S."/>
            <person name="Subramanian E."/>
            <person name="Araus A.J."/>
            <person name="Petzold A."/>
            <person name="Susuki M."/>
            <person name="Suzuki K.-i.T."/>
            <person name="Hayashi T."/>
            <person name="Toyoda A."/>
            <person name="Oliveira C."/>
            <person name="Osipova E."/>
            <person name="Leigh N.D."/>
            <person name="Simon A."/>
            <person name="Yun M.H."/>
        </authorList>
    </citation>
    <scope>NUCLEOTIDE SEQUENCE</scope>
    <source>
        <strain evidence="2">20211129_DDA</strain>
        <tissue evidence="2">Liver</tissue>
    </source>
</reference>
<feature type="compositionally biased region" description="Acidic residues" evidence="1">
    <location>
        <begin position="1"/>
        <end position="11"/>
    </location>
</feature>
<protein>
    <submittedName>
        <fullName evidence="2">Uncharacterized protein</fullName>
    </submittedName>
</protein>
<dbReference type="Proteomes" id="UP001066276">
    <property type="component" value="Chromosome 4_2"/>
</dbReference>